<feature type="chain" id="PRO_5045716096" description="Carboxypeptidase regulatory-like domain-containing protein" evidence="1">
    <location>
        <begin position="27"/>
        <end position="359"/>
    </location>
</feature>
<organism evidence="2 3">
    <name type="scientific">Micromonospora andamanensis</name>
    <dbReference type="NCBI Taxonomy" id="1287068"/>
    <lineage>
        <taxon>Bacteria</taxon>
        <taxon>Bacillati</taxon>
        <taxon>Actinomycetota</taxon>
        <taxon>Actinomycetes</taxon>
        <taxon>Micromonosporales</taxon>
        <taxon>Micromonosporaceae</taxon>
        <taxon>Micromonospora</taxon>
    </lineage>
</organism>
<reference evidence="2 3" key="1">
    <citation type="submission" date="2021-01" db="EMBL/GenBank/DDBJ databases">
        <title>Whole genome shotgun sequence of Verrucosispora andamanensis NBRC 109075.</title>
        <authorList>
            <person name="Komaki H."/>
            <person name="Tamura T."/>
        </authorList>
    </citation>
    <scope>NUCLEOTIDE SEQUENCE [LARGE SCALE GENOMIC DNA]</scope>
    <source>
        <strain evidence="2 3">NBRC 109075</strain>
    </source>
</reference>
<feature type="signal peptide" evidence="1">
    <location>
        <begin position="1"/>
        <end position="26"/>
    </location>
</feature>
<dbReference type="InterPro" id="IPR008969">
    <property type="entry name" value="CarboxyPept-like_regulatory"/>
</dbReference>
<keyword evidence="3" id="KW-1185">Reference proteome</keyword>
<comment type="caution">
    <text evidence="2">The sequence shown here is derived from an EMBL/GenBank/DDBJ whole genome shotgun (WGS) entry which is preliminary data.</text>
</comment>
<dbReference type="Proteomes" id="UP000647017">
    <property type="component" value="Unassembled WGS sequence"/>
</dbReference>
<dbReference type="SUPFAM" id="SSF49464">
    <property type="entry name" value="Carboxypeptidase regulatory domain-like"/>
    <property type="match status" value="1"/>
</dbReference>
<evidence type="ECO:0008006" key="4">
    <source>
        <dbReference type="Google" id="ProtNLM"/>
    </source>
</evidence>
<name>A0ABQ4HV84_9ACTN</name>
<evidence type="ECO:0000313" key="2">
    <source>
        <dbReference type="EMBL" id="GIJ09537.1"/>
    </source>
</evidence>
<accession>A0ABQ4HV84</accession>
<gene>
    <name evidence="2" type="ORF">Van01_27510</name>
</gene>
<sequence length="359" mass="37349">MPRSPRHAVPLTVALLVVSLPLPATASPGLAQSAAVPRATAAAPSFATTTAATPGEVRTTLRDRATGTAVRGCVSLVPVDRDLLTVVFLGEVQDGRHGGCTGVDGGDVLASNVPPGRYHLLAAPYDNAQHGMQWVGKHGGTGQRERGVIIKVRPGATVTAPTVRFDAPGTVTGRVTRAADGTPVSGGYAMPLPVVPDPKNSDYGAITDDDGRYTLTGLGPYRWPLYYTGYGLASQWSGGVADRTTADTVRVRSGTTVSSNQTLVAGTVVSGTIAVDELPNYSQVIAFHARTGDVTGVVDVGADYTLRLLPGQRVLLRCDCAHVPSRWFPNAEQVSGAQPVRIRHTPVTADFDLTGPATG</sequence>
<dbReference type="RefSeq" id="WP_204006732.1">
    <property type="nucleotide sequence ID" value="NZ_BOOZ01000013.1"/>
</dbReference>
<proteinExistence type="predicted"/>
<evidence type="ECO:0000256" key="1">
    <source>
        <dbReference type="SAM" id="SignalP"/>
    </source>
</evidence>
<evidence type="ECO:0000313" key="3">
    <source>
        <dbReference type="Proteomes" id="UP000647017"/>
    </source>
</evidence>
<keyword evidence="1" id="KW-0732">Signal</keyword>
<dbReference type="EMBL" id="BOOZ01000013">
    <property type="protein sequence ID" value="GIJ09537.1"/>
    <property type="molecule type" value="Genomic_DNA"/>
</dbReference>
<protein>
    <recommendedName>
        <fullName evidence="4">Carboxypeptidase regulatory-like domain-containing protein</fullName>
    </recommendedName>
</protein>